<dbReference type="InterPro" id="IPR011251">
    <property type="entry name" value="Luciferase-like_dom"/>
</dbReference>
<comment type="similarity">
    <text evidence="1">To bacterial alkanal monooxygenase alpha and beta chains.</text>
</comment>
<dbReference type="AlphaFoldDB" id="A0A8I2KNZ7"/>
<dbReference type="GO" id="GO:0005829">
    <property type="term" value="C:cytosol"/>
    <property type="evidence" value="ECO:0007669"/>
    <property type="project" value="TreeGrafter"/>
</dbReference>
<dbReference type="EMBL" id="CP137579">
    <property type="protein sequence ID" value="WOX30924.1"/>
    <property type="molecule type" value="Genomic_DNA"/>
</dbReference>
<gene>
    <name evidence="3" type="ORF">F9Y85_24110</name>
    <name evidence="4" type="ORF">R5H13_23915</name>
</gene>
<dbReference type="Gene3D" id="3.20.20.30">
    <property type="entry name" value="Luciferase-like domain"/>
    <property type="match status" value="1"/>
</dbReference>
<dbReference type="PANTHER" id="PTHR30137">
    <property type="entry name" value="LUCIFERASE-LIKE MONOOXYGENASE"/>
    <property type="match status" value="1"/>
</dbReference>
<reference evidence="4 6" key="2">
    <citation type="submission" date="2023-10" db="EMBL/GenBank/DDBJ databases">
        <title>To unveil natural product biosynthetic capacity in Pseudoalteromonas.</title>
        <authorList>
            <person name="Wang J."/>
        </authorList>
    </citation>
    <scope>NUCLEOTIDE SEQUENCE [LARGE SCALE GENOMIC DNA]</scope>
    <source>
        <strain evidence="4 6">DSM 15914</strain>
    </source>
</reference>
<dbReference type="InterPro" id="IPR019949">
    <property type="entry name" value="CmoO-like"/>
</dbReference>
<dbReference type="GO" id="GO:0016705">
    <property type="term" value="F:oxidoreductase activity, acting on paired donors, with incorporation or reduction of molecular oxygen"/>
    <property type="evidence" value="ECO:0007669"/>
    <property type="project" value="InterPro"/>
</dbReference>
<keyword evidence="3" id="KW-0560">Oxidoreductase</keyword>
<evidence type="ECO:0000256" key="1">
    <source>
        <dbReference type="ARBA" id="ARBA00007789"/>
    </source>
</evidence>
<feature type="domain" description="Luciferase-like" evidence="2">
    <location>
        <begin position="16"/>
        <end position="293"/>
    </location>
</feature>
<dbReference type="Proteomes" id="UP000646877">
    <property type="component" value="Unassembled WGS sequence"/>
</dbReference>
<evidence type="ECO:0000313" key="6">
    <source>
        <dbReference type="Proteomes" id="UP001304419"/>
    </source>
</evidence>
<organism evidence="3 5">
    <name type="scientific">Pseudoalteromonas maricaloris</name>
    <dbReference type="NCBI Taxonomy" id="184924"/>
    <lineage>
        <taxon>Bacteria</taxon>
        <taxon>Pseudomonadati</taxon>
        <taxon>Pseudomonadota</taxon>
        <taxon>Gammaproteobacteria</taxon>
        <taxon>Alteromonadales</taxon>
        <taxon>Pseudoalteromonadaceae</taxon>
        <taxon>Pseudoalteromonas</taxon>
    </lineage>
</organism>
<dbReference type="RefSeq" id="WP_039491307.1">
    <property type="nucleotide sequence ID" value="NZ_CBCSDF010000033.1"/>
</dbReference>
<evidence type="ECO:0000259" key="2">
    <source>
        <dbReference type="Pfam" id="PF00296"/>
    </source>
</evidence>
<dbReference type="Proteomes" id="UP001304419">
    <property type="component" value="Chromosome 2"/>
</dbReference>
<reference evidence="3" key="1">
    <citation type="submission" date="2019-10" db="EMBL/GenBank/DDBJ databases">
        <authorList>
            <person name="Paulsen S."/>
        </authorList>
    </citation>
    <scope>NUCLEOTIDE SEQUENCE</scope>
    <source>
        <strain evidence="3">LMG 19692</strain>
    </source>
</reference>
<keyword evidence="6" id="KW-1185">Reference proteome</keyword>
<proteinExistence type="predicted"/>
<dbReference type="Pfam" id="PF00296">
    <property type="entry name" value="Bac_luciferase"/>
    <property type="match status" value="1"/>
</dbReference>
<dbReference type="PANTHER" id="PTHR30137:SF20">
    <property type="entry name" value="N-ACETYL-S-ALKYLCYSTEINE MONOOXYGENASE"/>
    <property type="match status" value="1"/>
</dbReference>
<dbReference type="InterPro" id="IPR036661">
    <property type="entry name" value="Luciferase-like_sf"/>
</dbReference>
<protein>
    <submittedName>
        <fullName evidence="3">MsnO8 family LLM class oxidoreductase</fullName>
        <ecNumber evidence="3">1.-.-.-</ecNumber>
    </submittedName>
</protein>
<accession>A0A8I2KNZ7</accession>
<dbReference type="SUPFAM" id="SSF51679">
    <property type="entry name" value="Bacterial luciferase-like"/>
    <property type="match status" value="1"/>
</dbReference>
<dbReference type="NCBIfam" id="TIGR03558">
    <property type="entry name" value="oxido_grp_1"/>
    <property type="match status" value="1"/>
</dbReference>
<sequence length="332" mass="36517">MTKLTILDQTPVFGTQSGVDAVRRSIACARYAEEIGYDAYWVTEQHSMKAFGCASPEILAANILAQTNKIRVGVAGILIGHYSPLKVAENIALLNAIGNGRFDFGIGRTPGAMPDVTKELGGETFTPEELDRKSDEIISYLSDMNSLSAVPVPDSFDSYCILCGSMGGAVKYAAQNGLPLAYAMFVNPTHCQEAIEYYRSNFVPSKLFDKPRVSLAVNAIVAESDDIAQELALPAINFFIRSRTDGYEGSFPTLEEAKLYDFSESQNHMLTHILNSSLIGSPDTVEPKLKALLTQTQCDELVVLTLVEKEIEQLFSYQAIHKIMQKHNKEKQ</sequence>
<dbReference type="InterPro" id="IPR050766">
    <property type="entry name" value="Bact_Lucif_Oxidored"/>
</dbReference>
<dbReference type="EMBL" id="WEIA01000030">
    <property type="protein sequence ID" value="NLR24334.1"/>
    <property type="molecule type" value="Genomic_DNA"/>
</dbReference>
<evidence type="ECO:0000313" key="5">
    <source>
        <dbReference type="Proteomes" id="UP000646877"/>
    </source>
</evidence>
<evidence type="ECO:0000313" key="4">
    <source>
        <dbReference type="EMBL" id="WOX30924.1"/>
    </source>
</evidence>
<dbReference type="EC" id="1.-.-.-" evidence="3"/>
<evidence type="ECO:0000313" key="3">
    <source>
        <dbReference type="EMBL" id="NLR24334.1"/>
    </source>
</evidence>
<name>A0A8I2KNZ7_9GAMM</name>